<accession>A0A9W8LVH5</accession>
<feature type="compositionally biased region" description="Low complexity" evidence="1">
    <location>
        <begin position="167"/>
        <end position="179"/>
    </location>
</feature>
<gene>
    <name evidence="2" type="ORF">H4R20_000397</name>
</gene>
<keyword evidence="3" id="KW-1185">Reference proteome</keyword>
<name>A0A9W8LVH5_9FUNG</name>
<organism evidence="2 3">
    <name type="scientific">Coemansia guatemalensis</name>
    <dbReference type="NCBI Taxonomy" id="2761395"/>
    <lineage>
        <taxon>Eukaryota</taxon>
        <taxon>Fungi</taxon>
        <taxon>Fungi incertae sedis</taxon>
        <taxon>Zoopagomycota</taxon>
        <taxon>Kickxellomycotina</taxon>
        <taxon>Kickxellomycetes</taxon>
        <taxon>Kickxellales</taxon>
        <taxon>Kickxellaceae</taxon>
        <taxon>Coemansia</taxon>
    </lineage>
</organism>
<dbReference type="OrthoDB" id="5573433at2759"/>
<evidence type="ECO:0000313" key="3">
    <source>
        <dbReference type="Proteomes" id="UP001140094"/>
    </source>
</evidence>
<dbReference type="AlphaFoldDB" id="A0A9W8LVH5"/>
<proteinExistence type="predicted"/>
<feature type="compositionally biased region" description="Basic and acidic residues" evidence="1">
    <location>
        <begin position="180"/>
        <end position="189"/>
    </location>
</feature>
<reference evidence="2" key="1">
    <citation type="submission" date="2022-07" db="EMBL/GenBank/DDBJ databases">
        <title>Phylogenomic reconstructions and comparative analyses of Kickxellomycotina fungi.</title>
        <authorList>
            <person name="Reynolds N.K."/>
            <person name="Stajich J.E."/>
            <person name="Barry K."/>
            <person name="Grigoriev I.V."/>
            <person name="Crous P."/>
            <person name="Smith M.E."/>
        </authorList>
    </citation>
    <scope>NUCLEOTIDE SEQUENCE</scope>
    <source>
        <strain evidence="2">NRRL 1565</strain>
    </source>
</reference>
<feature type="region of interest" description="Disordered" evidence="1">
    <location>
        <begin position="161"/>
        <end position="204"/>
    </location>
</feature>
<sequence length="279" mass="30817">MHRRTDLSHRPLASPPLSRLMGSIFGSRPASPDVAAPQCPQPALDRWTVAQQHHNTNMHKCKQIDGQLAQLAVELARQAEAAQRLAQELSLVGSVKQQLAAIQAEAKAVQTGLAGLEQTYCMLAGTVEPQWAVELARTEAEHRQARHKHYQQLQQAMDAQYTELSRDSAQMRAASAARSFQRDLDDYRRGHARPRPLRSRDVSGVTAAADAGLARHYDSSMDDFFSDDGAVDVGPQASTQVQNTSSARRPQAPRNNDDDDSSQKQQQPGFTVIEDEDFE</sequence>
<comment type="caution">
    <text evidence="2">The sequence shown here is derived from an EMBL/GenBank/DDBJ whole genome shotgun (WGS) entry which is preliminary data.</text>
</comment>
<dbReference type="EMBL" id="JANBUO010000011">
    <property type="protein sequence ID" value="KAJ2809093.1"/>
    <property type="molecule type" value="Genomic_DNA"/>
</dbReference>
<evidence type="ECO:0000313" key="2">
    <source>
        <dbReference type="EMBL" id="KAJ2809093.1"/>
    </source>
</evidence>
<protein>
    <submittedName>
        <fullName evidence="2">Uncharacterized protein</fullName>
    </submittedName>
</protein>
<feature type="region of interest" description="Disordered" evidence="1">
    <location>
        <begin position="1"/>
        <end position="37"/>
    </location>
</feature>
<dbReference type="Proteomes" id="UP001140094">
    <property type="component" value="Unassembled WGS sequence"/>
</dbReference>
<evidence type="ECO:0000256" key="1">
    <source>
        <dbReference type="SAM" id="MobiDB-lite"/>
    </source>
</evidence>
<feature type="region of interest" description="Disordered" evidence="1">
    <location>
        <begin position="227"/>
        <end position="279"/>
    </location>
</feature>
<feature type="compositionally biased region" description="Polar residues" evidence="1">
    <location>
        <begin position="236"/>
        <end position="248"/>
    </location>
</feature>